<name>A0A6C0K8H5_9ZZZZ</name>
<sequence length="206" mass="23058">MSANCNCSVPGKPNHPIQFGSLTNTAKFSNEGPRPFFPPVCLKTHWDPTKIIQRTLPNEYVPQGLDPRPWVKVCLEYTTSGENGPAPHISESAVLPMGGSVYPSSRYTAAIDNESTLRRLDRPLGTCDEDQYYPNKGGDMFNQRLLLPRRITTDSSKISELALPRVARTIKEYECRARDDVVNMALSGRRFNNATKQDRYALLGKV</sequence>
<reference evidence="1" key="1">
    <citation type="journal article" date="2020" name="Nature">
        <title>Giant virus diversity and host interactions through global metagenomics.</title>
        <authorList>
            <person name="Schulz F."/>
            <person name="Roux S."/>
            <person name="Paez-Espino D."/>
            <person name="Jungbluth S."/>
            <person name="Walsh D.A."/>
            <person name="Denef V.J."/>
            <person name="McMahon K.D."/>
            <person name="Konstantinidis K.T."/>
            <person name="Eloe-Fadrosh E.A."/>
            <person name="Kyrpides N.C."/>
            <person name="Woyke T."/>
        </authorList>
    </citation>
    <scope>NUCLEOTIDE SEQUENCE</scope>
    <source>
        <strain evidence="1">GVMAG-S-1101172-89</strain>
    </source>
</reference>
<dbReference type="AlphaFoldDB" id="A0A6C0K8H5"/>
<evidence type="ECO:0000313" key="1">
    <source>
        <dbReference type="EMBL" id="QHU12568.1"/>
    </source>
</evidence>
<proteinExistence type="predicted"/>
<protein>
    <submittedName>
        <fullName evidence="1">Uncharacterized protein</fullName>
    </submittedName>
</protein>
<dbReference type="EMBL" id="MN740808">
    <property type="protein sequence ID" value="QHU12568.1"/>
    <property type="molecule type" value="Genomic_DNA"/>
</dbReference>
<accession>A0A6C0K8H5</accession>
<organism evidence="1">
    <name type="scientific">viral metagenome</name>
    <dbReference type="NCBI Taxonomy" id="1070528"/>
    <lineage>
        <taxon>unclassified sequences</taxon>
        <taxon>metagenomes</taxon>
        <taxon>organismal metagenomes</taxon>
    </lineage>
</organism>